<evidence type="ECO:0000313" key="2">
    <source>
        <dbReference type="EMBL" id="KDN28042.1"/>
    </source>
</evidence>
<comment type="caution">
    <text evidence="2">The sequence shown here is derived from an EMBL/GenBank/DDBJ whole genome shotgun (WGS) entry which is preliminary data.</text>
</comment>
<reference evidence="2 3" key="1">
    <citation type="submission" date="2014-02" db="EMBL/GenBank/DDBJ databases">
        <title>Vibrio fortis Dalian14 Genome Sequencing.</title>
        <authorList>
            <person name="Wang Y."/>
            <person name="Song L."/>
            <person name="Liu G."/>
            <person name="Ding J."/>
        </authorList>
    </citation>
    <scope>NUCLEOTIDE SEQUENCE [LARGE SCALE GENOMIC DNA]</scope>
    <source>
        <strain evidence="2 3">Dalian14</strain>
    </source>
</reference>
<gene>
    <name evidence="2" type="ORF">VFDL14_24360</name>
</gene>
<dbReference type="RefSeq" id="WP_032551800.1">
    <property type="nucleotide sequence ID" value="NZ_JFFR01000024.1"/>
</dbReference>
<dbReference type="AlphaFoldDB" id="A0A066UQ71"/>
<accession>A0A066UQ71</accession>
<evidence type="ECO:0000313" key="3">
    <source>
        <dbReference type="Proteomes" id="UP000027219"/>
    </source>
</evidence>
<protein>
    <recommendedName>
        <fullName evidence="4">DUF4019 domain-containing protein</fullName>
    </recommendedName>
</protein>
<proteinExistence type="predicted"/>
<keyword evidence="1" id="KW-0812">Transmembrane</keyword>
<dbReference type="STRING" id="212667.VFDL14_24360"/>
<keyword evidence="1" id="KW-0472">Membrane</keyword>
<dbReference type="Proteomes" id="UP000027219">
    <property type="component" value="Unassembled WGS sequence"/>
</dbReference>
<keyword evidence="3" id="KW-1185">Reference proteome</keyword>
<dbReference type="OrthoDB" id="9943387at2"/>
<name>A0A066UQ71_9VIBR</name>
<evidence type="ECO:0000256" key="1">
    <source>
        <dbReference type="SAM" id="Phobius"/>
    </source>
</evidence>
<keyword evidence="1" id="KW-1133">Transmembrane helix</keyword>
<sequence length="160" mass="17571">MIKILAKALTALFITLVIGAVGMGILAFYGMGKSAEQDVIAQTYIKKVVLSFDTNDLSEFKGFLHPQIVANLETSEGDKFINLISTLGPIKAIEDPKWISSKSTLSTSDGQYQFSNYEVQATFENGQGLIKLSTIPNGDGYLVTNFQVFSDYFSTLQYSQ</sequence>
<feature type="transmembrane region" description="Helical" evidence="1">
    <location>
        <begin position="12"/>
        <end position="32"/>
    </location>
</feature>
<organism evidence="2 3">
    <name type="scientific">Vibrio fortis</name>
    <dbReference type="NCBI Taxonomy" id="212667"/>
    <lineage>
        <taxon>Bacteria</taxon>
        <taxon>Pseudomonadati</taxon>
        <taxon>Pseudomonadota</taxon>
        <taxon>Gammaproteobacteria</taxon>
        <taxon>Vibrionales</taxon>
        <taxon>Vibrionaceae</taxon>
        <taxon>Vibrio</taxon>
    </lineage>
</organism>
<dbReference type="EMBL" id="JFFR01000024">
    <property type="protein sequence ID" value="KDN28042.1"/>
    <property type="molecule type" value="Genomic_DNA"/>
</dbReference>
<evidence type="ECO:0008006" key="4">
    <source>
        <dbReference type="Google" id="ProtNLM"/>
    </source>
</evidence>